<feature type="region of interest" description="Disordered" evidence="9">
    <location>
        <begin position="1"/>
        <end position="253"/>
    </location>
</feature>
<dbReference type="SMART" id="SM00647">
    <property type="entry name" value="IBR"/>
    <property type="match status" value="2"/>
</dbReference>
<dbReference type="Gene3D" id="3.30.40.10">
    <property type="entry name" value="Zinc/RING finger domain, C3HC4 (zinc finger)"/>
    <property type="match status" value="1"/>
</dbReference>
<evidence type="ECO:0000256" key="1">
    <source>
        <dbReference type="ARBA" id="ARBA00001798"/>
    </source>
</evidence>
<feature type="compositionally biased region" description="Basic and acidic residues" evidence="9">
    <location>
        <begin position="662"/>
        <end position="674"/>
    </location>
</feature>
<feature type="compositionally biased region" description="Basic and acidic residues" evidence="9">
    <location>
        <begin position="234"/>
        <end position="246"/>
    </location>
</feature>
<dbReference type="Gene3D" id="1.20.120.1750">
    <property type="match status" value="1"/>
</dbReference>
<feature type="region of interest" description="Disordered" evidence="9">
    <location>
        <begin position="949"/>
        <end position="990"/>
    </location>
</feature>
<dbReference type="PROSITE" id="PS51873">
    <property type="entry name" value="TRIAD"/>
    <property type="match status" value="1"/>
</dbReference>
<dbReference type="InterPro" id="IPR013083">
    <property type="entry name" value="Znf_RING/FYVE/PHD"/>
</dbReference>
<evidence type="ECO:0000256" key="6">
    <source>
        <dbReference type="ARBA" id="ARBA00022771"/>
    </source>
</evidence>
<dbReference type="PROSITE" id="PS00518">
    <property type="entry name" value="ZF_RING_1"/>
    <property type="match status" value="1"/>
</dbReference>
<reference evidence="11" key="2">
    <citation type="submission" date="2023-05" db="EMBL/GenBank/DDBJ databases">
        <authorList>
            <consortium name="Lawrence Berkeley National Laboratory"/>
            <person name="Steindorff A."/>
            <person name="Hensen N."/>
            <person name="Bonometti L."/>
            <person name="Westerberg I."/>
            <person name="Brannstrom I.O."/>
            <person name="Guillou S."/>
            <person name="Cros-Aarteil S."/>
            <person name="Calhoun S."/>
            <person name="Haridas S."/>
            <person name="Kuo A."/>
            <person name="Mondo S."/>
            <person name="Pangilinan J."/>
            <person name="Riley R."/>
            <person name="Labutti K."/>
            <person name="Andreopoulos B."/>
            <person name="Lipzen A."/>
            <person name="Chen C."/>
            <person name="Yanf M."/>
            <person name="Daum C."/>
            <person name="Ng V."/>
            <person name="Clum A."/>
            <person name="Ohm R."/>
            <person name="Martin F."/>
            <person name="Silar P."/>
            <person name="Natvig D."/>
            <person name="Lalanne C."/>
            <person name="Gautier V."/>
            <person name="Ament-Velasquez S.L."/>
            <person name="Kruys A."/>
            <person name="Hutchinson M.I."/>
            <person name="Powell A.J."/>
            <person name="Barry K."/>
            <person name="Miller A.N."/>
            <person name="Grigoriev I.V."/>
            <person name="Debuchy R."/>
            <person name="Gladieux P."/>
            <person name="Thoren M.H."/>
            <person name="Johannesson H."/>
        </authorList>
    </citation>
    <scope>NUCLEOTIDE SEQUENCE</scope>
    <source>
        <strain evidence="11">PSN293</strain>
    </source>
</reference>
<evidence type="ECO:0000256" key="5">
    <source>
        <dbReference type="ARBA" id="ARBA00022737"/>
    </source>
</evidence>
<keyword evidence="8" id="KW-0862">Zinc</keyword>
<sequence>MERLNYTQGGHSTSRRTKHTAKSLVFSPNDWPRTSEPHHRPSPRPKRHGDIESSDVRPSSSHLRRPPSVTPTTPTSSTTGSTSSTTTPDQPTFSRSASMRASGTSGRGPRAPTISHHIQRPICVLEEGSDEDDSNEDDDDDEEEVVVPTFRSRSKSLHRESKRESKREARSRSAHPFPRSSNPFRSRSQSRHPGSRRDGSPRSAHPYRSTPVSRRSPRTSMSDSEGETDVSSVVDDRAIQPRDKALDAAPVLHMSMHDRINRRQDANSDQVMMDETQIYHVPSVGDEQPPSRRSSRRRDQYRRPQIVHDEYDDAFHQVYHHSSVDDERSRSRPKRTPRKYYESEGFTSKPAPSLRRAHTTGSHLASSQSMTSSGRRSTFVGSNYFGVPHQPQASETPARLVSCIICFDDEIPIDQSAKLKCRHRMCHSCLKRIFKVSIKDPQSMPPKCCAENIPLRHVEKLFDGNFKQTWNKKLAEYSTRNRIYCPSPRCGEWIKPELIRKGDDGRTYAKCSKCKTKVCCLCSSRWHSSRTCPRDEDTSQFLEQAQREGWKRCHKCKAMIELKEGCNHMTCRCGYEFCYICGSKWKSCECAWFNFENGESDPLEHMQFPAHASTRSYRHSSTPRFSSGAPSPPTPRDFRSEHRPSVAETIRPRPSSYDEEDFDRRLQEQREAHAHVSHQKMPSFSAFDDIDEDDDYGRDMIRGHDQRSRARRHTDEKPPGRRAATVIAPSPPQSRHPAVPPPLSSFERPNSGPDYGAGGAWTRGQLHHSPERWHDPPSDRRRASSPPRYRYPSPERHEEPPTPDRYHRPAESDRLRPRSPDRRRTSSFERRLADRFNSGSRHTAAHSAPIGPAMMGMMVPPMMGGPISPIRAGHPPPVHPHPASHSHPASHPMHHHHPMAHHPPIPMAPVPPPSGSGPMPPMPSMPSMPSMMHMRGIEIEEFFNNNRSSRSLEQMGTPKREKEAGGVGGTGSPHAPSVKRRPTGQAHREHMKQELLASVQAGLTGPGRGMDRVQEWRNYVEPGVPDGEGALSVVSGPSN</sequence>
<feature type="region of interest" description="Disordered" evidence="9">
    <location>
        <begin position="279"/>
        <end position="375"/>
    </location>
</feature>
<dbReference type="EC" id="2.3.2.31" evidence="2"/>
<feature type="region of interest" description="Disordered" evidence="9">
    <location>
        <begin position="614"/>
        <end position="852"/>
    </location>
</feature>
<dbReference type="AlphaFoldDB" id="A0AAN6YBH5"/>
<feature type="compositionally biased region" description="Polar residues" evidence="9">
    <location>
        <begin position="93"/>
        <end position="104"/>
    </location>
</feature>
<evidence type="ECO:0000313" key="12">
    <source>
        <dbReference type="Proteomes" id="UP001301769"/>
    </source>
</evidence>
<keyword evidence="6" id="KW-0863">Zinc-finger</keyword>
<feature type="compositionally biased region" description="Low complexity" evidence="9">
    <location>
        <begin position="881"/>
        <end position="891"/>
    </location>
</feature>
<keyword evidence="5" id="KW-0677">Repeat</keyword>
<feature type="region of interest" description="Disordered" evidence="9">
    <location>
        <begin position="873"/>
        <end position="899"/>
    </location>
</feature>
<dbReference type="Pfam" id="PF22191">
    <property type="entry name" value="IBR_1"/>
    <property type="match status" value="1"/>
</dbReference>
<feature type="domain" description="RING-type" evidence="10">
    <location>
        <begin position="399"/>
        <end position="599"/>
    </location>
</feature>
<dbReference type="GO" id="GO:0016567">
    <property type="term" value="P:protein ubiquitination"/>
    <property type="evidence" value="ECO:0007669"/>
    <property type="project" value="InterPro"/>
</dbReference>
<dbReference type="InterPro" id="IPR031127">
    <property type="entry name" value="E3_UB_ligase_RBR"/>
</dbReference>
<feature type="compositionally biased region" description="Polar residues" evidence="9">
    <location>
        <begin position="614"/>
        <end position="629"/>
    </location>
</feature>
<keyword evidence="4" id="KW-0479">Metal-binding</keyword>
<evidence type="ECO:0000256" key="3">
    <source>
        <dbReference type="ARBA" id="ARBA00022679"/>
    </source>
</evidence>
<feature type="compositionally biased region" description="Low complexity" evidence="9">
    <location>
        <begin position="176"/>
        <end position="187"/>
    </location>
</feature>
<feature type="compositionally biased region" description="Basic and acidic residues" evidence="9">
    <location>
        <begin position="768"/>
        <end position="782"/>
    </location>
</feature>
<evidence type="ECO:0000256" key="8">
    <source>
        <dbReference type="ARBA" id="ARBA00022833"/>
    </source>
</evidence>
<feature type="compositionally biased region" description="Basic and acidic residues" evidence="9">
    <location>
        <begin position="697"/>
        <end position="719"/>
    </location>
</feature>
<dbReference type="GO" id="GO:0008270">
    <property type="term" value="F:zinc ion binding"/>
    <property type="evidence" value="ECO:0007669"/>
    <property type="project" value="UniProtKB-KW"/>
</dbReference>
<feature type="compositionally biased region" description="Basic and acidic residues" evidence="9">
    <location>
        <begin position="793"/>
        <end position="834"/>
    </location>
</feature>
<gene>
    <name evidence="11" type="ORF">QBC37DRAFT_141129</name>
</gene>
<evidence type="ECO:0000259" key="10">
    <source>
        <dbReference type="PROSITE" id="PS51873"/>
    </source>
</evidence>
<keyword evidence="12" id="KW-1185">Reference proteome</keyword>
<comment type="caution">
    <text evidence="11">The sequence shown here is derived from an EMBL/GenBank/DDBJ whole genome shotgun (WGS) entry which is preliminary data.</text>
</comment>
<comment type="catalytic activity">
    <reaction evidence="1">
        <text>[E2 ubiquitin-conjugating enzyme]-S-ubiquitinyl-L-cysteine + [acceptor protein]-L-lysine = [E2 ubiquitin-conjugating enzyme]-L-cysteine + [acceptor protein]-N(6)-ubiquitinyl-L-lysine.</text>
        <dbReference type="EC" id="2.3.2.31"/>
    </reaction>
</comment>
<dbReference type="InterPro" id="IPR017907">
    <property type="entry name" value="Znf_RING_CS"/>
</dbReference>
<name>A0AAN6YBH5_9PEZI</name>
<evidence type="ECO:0000313" key="11">
    <source>
        <dbReference type="EMBL" id="KAK4214820.1"/>
    </source>
</evidence>
<feature type="compositionally biased region" description="Low complexity" evidence="9">
    <location>
        <begin position="57"/>
        <end position="92"/>
    </location>
</feature>
<dbReference type="CDD" id="cd22584">
    <property type="entry name" value="Rcat_RBR_unk"/>
    <property type="match status" value="1"/>
</dbReference>
<dbReference type="InterPro" id="IPR002867">
    <property type="entry name" value="IBR_dom"/>
</dbReference>
<dbReference type="Proteomes" id="UP001301769">
    <property type="component" value="Unassembled WGS sequence"/>
</dbReference>
<feature type="compositionally biased region" description="Basic and acidic residues" evidence="9">
    <location>
        <begin position="636"/>
        <end position="645"/>
    </location>
</feature>
<feature type="compositionally biased region" description="Pro residues" evidence="9">
    <location>
        <begin position="729"/>
        <end position="743"/>
    </location>
</feature>
<evidence type="ECO:0000256" key="9">
    <source>
        <dbReference type="SAM" id="MobiDB-lite"/>
    </source>
</evidence>
<protein>
    <recommendedName>
        <fullName evidence="2">RBR-type E3 ubiquitin transferase</fullName>
        <ecNumber evidence="2">2.3.2.31</ecNumber>
    </recommendedName>
</protein>
<feature type="compositionally biased region" description="Basic and acidic residues" evidence="9">
    <location>
        <begin position="157"/>
        <end position="171"/>
    </location>
</feature>
<keyword evidence="7" id="KW-0833">Ubl conjugation pathway</keyword>
<feature type="compositionally biased region" description="Polar residues" evidence="9">
    <location>
        <begin position="1"/>
        <end position="12"/>
    </location>
</feature>
<accession>A0AAN6YBH5</accession>
<evidence type="ECO:0000256" key="2">
    <source>
        <dbReference type="ARBA" id="ARBA00012251"/>
    </source>
</evidence>
<evidence type="ECO:0000256" key="4">
    <source>
        <dbReference type="ARBA" id="ARBA00022723"/>
    </source>
</evidence>
<reference evidence="11" key="1">
    <citation type="journal article" date="2023" name="Mol. Phylogenet. Evol.">
        <title>Genome-scale phylogeny and comparative genomics of the fungal order Sordariales.</title>
        <authorList>
            <person name="Hensen N."/>
            <person name="Bonometti L."/>
            <person name="Westerberg I."/>
            <person name="Brannstrom I.O."/>
            <person name="Guillou S."/>
            <person name="Cros-Aarteil S."/>
            <person name="Calhoun S."/>
            <person name="Haridas S."/>
            <person name="Kuo A."/>
            <person name="Mondo S."/>
            <person name="Pangilinan J."/>
            <person name="Riley R."/>
            <person name="LaButti K."/>
            <person name="Andreopoulos B."/>
            <person name="Lipzen A."/>
            <person name="Chen C."/>
            <person name="Yan M."/>
            <person name="Daum C."/>
            <person name="Ng V."/>
            <person name="Clum A."/>
            <person name="Steindorff A."/>
            <person name="Ohm R.A."/>
            <person name="Martin F."/>
            <person name="Silar P."/>
            <person name="Natvig D.O."/>
            <person name="Lalanne C."/>
            <person name="Gautier V."/>
            <person name="Ament-Velasquez S.L."/>
            <person name="Kruys A."/>
            <person name="Hutchinson M.I."/>
            <person name="Powell A.J."/>
            <person name="Barry K."/>
            <person name="Miller A.N."/>
            <person name="Grigoriev I.V."/>
            <person name="Debuchy R."/>
            <person name="Gladieux P."/>
            <person name="Hiltunen Thoren M."/>
            <person name="Johannesson H."/>
        </authorList>
    </citation>
    <scope>NUCLEOTIDE SEQUENCE</scope>
    <source>
        <strain evidence="11">PSN293</strain>
    </source>
</reference>
<feature type="compositionally biased region" description="Low complexity" evidence="9">
    <location>
        <begin position="366"/>
        <end position="375"/>
    </location>
</feature>
<organism evidence="11 12">
    <name type="scientific">Rhypophila decipiens</name>
    <dbReference type="NCBI Taxonomy" id="261697"/>
    <lineage>
        <taxon>Eukaryota</taxon>
        <taxon>Fungi</taxon>
        <taxon>Dikarya</taxon>
        <taxon>Ascomycota</taxon>
        <taxon>Pezizomycotina</taxon>
        <taxon>Sordariomycetes</taxon>
        <taxon>Sordariomycetidae</taxon>
        <taxon>Sordariales</taxon>
        <taxon>Naviculisporaceae</taxon>
        <taxon>Rhypophila</taxon>
    </lineage>
</organism>
<dbReference type="Pfam" id="PF01485">
    <property type="entry name" value="IBR"/>
    <property type="match status" value="1"/>
</dbReference>
<dbReference type="GO" id="GO:0061630">
    <property type="term" value="F:ubiquitin protein ligase activity"/>
    <property type="evidence" value="ECO:0007669"/>
    <property type="project" value="UniProtKB-EC"/>
</dbReference>
<dbReference type="CDD" id="cd20335">
    <property type="entry name" value="BRcat_RBR"/>
    <property type="match status" value="1"/>
</dbReference>
<feature type="compositionally biased region" description="Acidic residues" evidence="9">
    <location>
        <begin position="127"/>
        <end position="145"/>
    </location>
</feature>
<feature type="compositionally biased region" description="Low complexity" evidence="9">
    <location>
        <begin position="208"/>
        <end position="220"/>
    </location>
</feature>
<dbReference type="InterPro" id="IPR044066">
    <property type="entry name" value="TRIAD_supradom"/>
</dbReference>
<dbReference type="EMBL" id="MU858087">
    <property type="protein sequence ID" value="KAK4214820.1"/>
    <property type="molecule type" value="Genomic_DNA"/>
</dbReference>
<dbReference type="PANTHER" id="PTHR11685">
    <property type="entry name" value="RBR FAMILY RING FINGER AND IBR DOMAIN-CONTAINING"/>
    <property type="match status" value="1"/>
</dbReference>
<feature type="compositionally biased region" description="Basic and acidic residues" evidence="9">
    <location>
        <begin position="297"/>
        <end position="315"/>
    </location>
</feature>
<evidence type="ECO:0000256" key="7">
    <source>
        <dbReference type="ARBA" id="ARBA00022786"/>
    </source>
</evidence>
<dbReference type="SUPFAM" id="SSF57850">
    <property type="entry name" value="RING/U-box"/>
    <property type="match status" value="3"/>
</dbReference>
<proteinExistence type="predicted"/>
<keyword evidence="3" id="KW-0808">Transferase</keyword>